<evidence type="ECO:0000313" key="1">
    <source>
        <dbReference type="Proteomes" id="UP000887576"/>
    </source>
</evidence>
<name>A0AC34QU21_9BILA</name>
<sequence length="264" mass="29047">MFEAQLAKASILKKIVDSIKDLVNDAPFDCSENAICLQAMDSSHVALVSLKLGIDLFEAYRCDRTINLGLNLTNVAKALKCANNDDVCVLRFTDQDQDNVTFVFHDANKTKKQELTIKLMDLDNEHLGIPDQKYAATIDMPSAEFSKACRDLSQFSDSISIAATKAGIVFSGKGETGSNVITYSGEKDAENDESGVTFEVNEPVNSTFSIKYMLQFAKASGFSERVRLSLSANVPIAVEYKIEEGGYVRYYLAPKIDDEADMEA</sequence>
<dbReference type="WBParaSite" id="JU765_v2.g19460.t1">
    <property type="protein sequence ID" value="JU765_v2.g19460.t1"/>
    <property type="gene ID" value="JU765_v2.g19460"/>
</dbReference>
<evidence type="ECO:0000313" key="2">
    <source>
        <dbReference type="WBParaSite" id="JU765_v2.g19460.t1"/>
    </source>
</evidence>
<dbReference type="Proteomes" id="UP000887576">
    <property type="component" value="Unplaced"/>
</dbReference>
<protein>
    <submittedName>
        <fullName evidence="2">Proliferating cell nuclear antigen</fullName>
    </submittedName>
</protein>
<reference evidence="2" key="1">
    <citation type="submission" date="2022-11" db="UniProtKB">
        <authorList>
            <consortium name="WormBaseParasite"/>
        </authorList>
    </citation>
    <scope>IDENTIFICATION</scope>
</reference>
<proteinExistence type="predicted"/>
<accession>A0AC34QU21</accession>
<organism evidence="1 2">
    <name type="scientific">Panagrolaimus sp. JU765</name>
    <dbReference type="NCBI Taxonomy" id="591449"/>
    <lineage>
        <taxon>Eukaryota</taxon>
        <taxon>Metazoa</taxon>
        <taxon>Ecdysozoa</taxon>
        <taxon>Nematoda</taxon>
        <taxon>Chromadorea</taxon>
        <taxon>Rhabditida</taxon>
        <taxon>Tylenchina</taxon>
        <taxon>Panagrolaimomorpha</taxon>
        <taxon>Panagrolaimoidea</taxon>
        <taxon>Panagrolaimidae</taxon>
        <taxon>Panagrolaimus</taxon>
    </lineage>
</organism>